<dbReference type="InterPro" id="IPR056547">
    <property type="entry name" value="NUP160_helical"/>
</dbReference>
<evidence type="ECO:0000259" key="6">
    <source>
        <dbReference type="Pfam" id="PF23347"/>
    </source>
</evidence>
<dbReference type="InterPro" id="IPR056536">
    <property type="entry name" value="TPR_NUP160_C"/>
</dbReference>
<dbReference type="InterPro" id="IPR059141">
    <property type="entry name" value="Beta-prop_Nup120_160"/>
</dbReference>
<keyword evidence="9" id="KW-1185">Reference proteome</keyword>
<dbReference type="Pfam" id="PF23347">
    <property type="entry name" value="TPR_Nup160_C"/>
    <property type="match status" value="1"/>
</dbReference>
<dbReference type="OrthoDB" id="67716at2759"/>
<keyword evidence="3" id="KW-0539">Nucleus</keyword>
<reference evidence="8 9" key="1">
    <citation type="submission" date="2019-01" db="EMBL/GenBank/DDBJ databases">
        <authorList>
            <person name="Sayadi A."/>
        </authorList>
    </citation>
    <scope>NUCLEOTIDE SEQUENCE [LARGE SCALE GENOMIC DNA]</scope>
</reference>
<dbReference type="Pfam" id="PF11715">
    <property type="entry name" value="Beta-prop_Nup120_160"/>
    <property type="match status" value="1"/>
</dbReference>
<feature type="domain" description="Nucleoporin Nup120/160 beta-propeller" evidence="4">
    <location>
        <begin position="60"/>
        <end position="542"/>
    </location>
</feature>
<dbReference type="Pfam" id="PF23345">
    <property type="entry name" value="NUP160_helical"/>
    <property type="match status" value="1"/>
</dbReference>
<evidence type="ECO:0000256" key="2">
    <source>
        <dbReference type="ARBA" id="ARBA00022448"/>
    </source>
</evidence>
<evidence type="ECO:0000256" key="1">
    <source>
        <dbReference type="ARBA" id="ARBA00004123"/>
    </source>
</evidence>
<evidence type="ECO:0000259" key="5">
    <source>
        <dbReference type="Pfam" id="PF23345"/>
    </source>
</evidence>
<dbReference type="GO" id="GO:0005643">
    <property type="term" value="C:nuclear pore"/>
    <property type="evidence" value="ECO:0007669"/>
    <property type="project" value="TreeGrafter"/>
</dbReference>
<sequence length="1428" mass="161123">MTEFTLSYREIIPDQTALDNWKEITLTTGGTQSTLQDIKVAERANGFCYENSDKHYTRNRFIYWRINYDVLELVEHSLDINLTNNRVRYKFTDTPILDGVSIHETYSNIVILVPTVCSVHSLVFPHPERFHKQDELLGTHPDLAAPSIFSKASPVLARSPNTFHLFSNPGTAGDQLPCMASSYLSPEEDAFFVLAYPSKELLLIKQNPCTGQVATTELKGDSSLMPRFLTGLAEKFRQKNTDGESIVSLLFFVSDYELNVVTLCREGRLMFWSTSKGQCVAIVDVAVETGDYSRDQIQSAMLRKAVDNTSTTDSTLAVFVNLSSGCQFHIFSIPEINGQQIKIQRIKTLLPPETDLIDFALQSNRLWSLWRCEDGGTAAYCSSLSRGEGMSSGWAPVALEPPPDADRPPQAADGVGSDPRQLYLHHIFHPGRFPKHIITKALSIYKRSTVLSETPGSNAMLRQRICLAVENEIQSTLGGQVVSDDEYLEAAEWCWNKFYSCCVQYHIASLKPLGVMLLPSVSSAVFLKKSSFSFLRPVDPLEHMMLCSDDLYQDQFINFAMLSEDAETVSDVLKLFEVIVYLEQQMSETFFQAFEKELAALQMPDTVMENLLKKIMLEMDSQFTSHILELLDKISDLYHAIHKVLELVRFDGSSSMTSREGEDEDHQVNQSAMHYFSSQLGVSVVAGCLRQQAQVRFQICRNLLLICNIVLSEVRLELDVLEAIRSVCTPEIVVLTQAAYVMLWITGLSAQLNLPQEAALQRLTPLKLQPVALVRSSASGGSGPASLLEMFIASTAGHQARRAFARSPTVNAHPPEQLAHWHLSLLPYLNYLRPAIWPISGGTVLAEWLLSTGQHLWLQQYVRLLSNWCEWNICTRSFLLAASFLTSCENYKAQDLFETAIKGVLTEPFLQQRILIGCEDDPNRAYINYYLKVIQLFELHKAKDCAINIANVALSIITPGDPIAATLYSIKFKHHLSLKHYTQAFDSLTANPAEERRRDNLRELVKQLIEERRLDTLLSFTYGNMEDLFTGILLSRARAADPLTDADTFYNFLYSYQINRGPLNFRLAASVMYEQAFRLSTCNDQSVEALEKQVKCYLAAKNVLSLCSPEHAWVVRPTDPDEELFEVILPPKAGSNKDAEVIKLKRQVEVVNIETIKKELLFADAKLKLCRYNMSSLASITSPEELVAMLNASGLFKTALEVCTAFQLSYCNVFETLTKHCVMLTVANGEYEEPNAWEWLVENDLQDLPMNRDNIADIVWKLLQDYLSKYEKPNMTQLHRAVCGKIIQMGDFLPHWLVASYKLRNPAELLRMLHGSGRLEEAFELGRELLLAALGYGKEYFGFERPLSQAAAPFALPLHALGALLEELHIHNQMADQEKDQQPPFLKEYKLLEDLLGKYMETAVRATQQSCWDSSTMGQIKTTPLQIT</sequence>
<gene>
    <name evidence="8" type="ORF">CALMAC_LOCUS5020</name>
</gene>
<dbReference type="PANTHER" id="PTHR21286">
    <property type="entry name" value="NUCLEAR PORE COMPLEX PROTEIN NUP160"/>
    <property type="match status" value="1"/>
</dbReference>
<evidence type="ECO:0000313" key="9">
    <source>
        <dbReference type="Proteomes" id="UP000410492"/>
    </source>
</evidence>
<keyword evidence="2" id="KW-0813">Transport</keyword>
<dbReference type="InterPro" id="IPR021717">
    <property type="entry name" value="Nucleoporin_Nup160"/>
</dbReference>
<comment type="subcellular location">
    <subcellularLocation>
        <location evidence="1">Nucleus</location>
    </subcellularLocation>
</comment>
<feature type="domain" description="NUP160 middle TPR" evidence="7">
    <location>
        <begin position="837"/>
        <end position="1106"/>
    </location>
</feature>
<evidence type="ECO:0000259" key="7">
    <source>
        <dbReference type="Pfam" id="PF23354"/>
    </source>
</evidence>
<protein>
    <submittedName>
        <fullName evidence="8">Uncharacterized protein</fullName>
    </submittedName>
</protein>
<proteinExistence type="predicted"/>
<dbReference type="InterPro" id="IPR056535">
    <property type="entry name" value="TPR_NUP160_M"/>
</dbReference>
<dbReference type="Proteomes" id="UP000410492">
    <property type="component" value="Unassembled WGS sequence"/>
</dbReference>
<accession>A0A653BZI4</accession>
<evidence type="ECO:0000259" key="4">
    <source>
        <dbReference type="Pfam" id="PF11715"/>
    </source>
</evidence>
<evidence type="ECO:0000256" key="3">
    <source>
        <dbReference type="ARBA" id="ARBA00023242"/>
    </source>
</evidence>
<dbReference type="PANTHER" id="PTHR21286:SF0">
    <property type="entry name" value="NUCLEAR PORE COMPLEX PROTEIN NUP160"/>
    <property type="match status" value="1"/>
</dbReference>
<dbReference type="GO" id="GO:0017056">
    <property type="term" value="F:structural constituent of nuclear pore"/>
    <property type="evidence" value="ECO:0007669"/>
    <property type="project" value="TreeGrafter"/>
</dbReference>
<name>A0A653BZI4_CALMS</name>
<dbReference type="EMBL" id="CAACVG010006687">
    <property type="protein sequence ID" value="VEN41055.1"/>
    <property type="molecule type" value="Genomic_DNA"/>
</dbReference>
<evidence type="ECO:0000313" key="8">
    <source>
        <dbReference type="EMBL" id="VEN41055.1"/>
    </source>
</evidence>
<feature type="domain" description="NUP160 helical" evidence="5">
    <location>
        <begin position="565"/>
        <end position="791"/>
    </location>
</feature>
<feature type="domain" description="NUP160 C-terminal TPR" evidence="6">
    <location>
        <begin position="1153"/>
        <end position="1408"/>
    </location>
</feature>
<organism evidence="8 9">
    <name type="scientific">Callosobruchus maculatus</name>
    <name type="common">Southern cowpea weevil</name>
    <name type="synonym">Pulse bruchid</name>
    <dbReference type="NCBI Taxonomy" id="64391"/>
    <lineage>
        <taxon>Eukaryota</taxon>
        <taxon>Metazoa</taxon>
        <taxon>Ecdysozoa</taxon>
        <taxon>Arthropoda</taxon>
        <taxon>Hexapoda</taxon>
        <taxon>Insecta</taxon>
        <taxon>Pterygota</taxon>
        <taxon>Neoptera</taxon>
        <taxon>Endopterygota</taxon>
        <taxon>Coleoptera</taxon>
        <taxon>Polyphaga</taxon>
        <taxon>Cucujiformia</taxon>
        <taxon>Chrysomeloidea</taxon>
        <taxon>Chrysomelidae</taxon>
        <taxon>Bruchinae</taxon>
        <taxon>Bruchini</taxon>
        <taxon>Callosobruchus</taxon>
    </lineage>
</organism>
<dbReference type="Pfam" id="PF23354">
    <property type="entry name" value="TPR_NUP160_120_M"/>
    <property type="match status" value="1"/>
</dbReference>